<dbReference type="AlphaFoldDB" id="A0A812KYG1"/>
<dbReference type="Proteomes" id="UP000601435">
    <property type="component" value="Unassembled WGS sequence"/>
</dbReference>
<feature type="non-terminal residue" evidence="2">
    <location>
        <position position="1"/>
    </location>
</feature>
<name>A0A812KYG1_9DINO</name>
<proteinExistence type="predicted"/>
<feature type="region of interest" description="Disordered" evidence="1">
    <location>
        <begin position="111"/>
        <end position="177"/>
    </location>
</feature>
<evidence type="ECO:0000313" key="3">
    <source>
        <dbReference type="Proteomes" id="UP000601435"/>
    </source>
</evidence>
<accession>A0A812KYG1</accession>
<dbReference type="OrthoDB" id="436147at2759"/>
<feature type="region of interest" description="Disordered" evidence="1">
    <location>
        <begin position="190"/>
        <end position="223"/>
    </location>
</feature>
<keyword evidence="3" id="KW-1185">Reference proteome</keyword>
<feature type="compositionally biased region" description="Low complexity" evidence="1">
    <location>
        <begin position="124"/>
        <end position="144"/>
    </location>
</feature>
<organism evidence="2 3">
    <name type="scientific">Symbiodinium necroappetens</name>
    <dbReference type="NCBI Taxonomy" id="1628268"/>
    <lineage>
        <taxon>Eukaryota</taxon>
        <taxon>Sar</taxon>
        <taxon>Alveolata</taxon>
        <taxon>Dinophyceae</taxon>
        <taxon>Suessiales</taxon>
        <taxon>Symbiodiniaceae</taxon>
        <taxon>Symbiodinium</taxon>
    </lineage>
</organism>
<evidence type="ECO:0000313" key="2">
    <source>
        <dbReference type="EMBL" id="CAE7236843.1"/>
    </source>
</evidence>
<sequence length="430" mass="46896">VASLQENGLTAASIRRVEELLAALDRHQEQGTGPEARWELSRLVARMESCAETLEALMEVLHRRLVPRGFLPVQRMPATIHDQQRFYQWVSQYNTLCVDAIVRNMEAPLQTDEVESNEVPDAGPPVSVEQPSSSSGPAPASLLRSRSRSRTRGSSVPSSSTSLVDAEESAEPAVPVDDPEAAQMLEATLRGTPPVLPSWARPGLTPSERPGLWREDPPPGTDSLVDGLATEDTSTPSLTRHLCAFIEQHNFLDYRYLAATVCAGEHFDQHNFLDYKYLATTVCAGEYYVLDYKFLATTVGVGGDVGGRARSLGQLYRLMDVFYNFDNIAILAGGADRVQVLQRLLERQRTVLLAASSVSGASFQCGWHGEDDLAVSPARGAVWVGEVHVFNVQVRSYAFVLAHAGAPSFHGGSVAAVFSRDSKIDDCRVS</sequence>
<feature type="compositionally biased region" description="Low complexity" evidence="1">
    <location>
        <begin position="152"/>
        <end position="164"/>
    </location>
</feature>
<dbReference type="EMBL" id="CAJNJA010008467">
    <property type="protein sequence ID" value="CAE7236843.1"/>
    <property type="molecule type" value="Genomic_DNA"/>
</dbReference>
<feature type="non-terminal residue" evidence="2">
    <location>
        <position position="430"/>
    </location>
</feature>
<reference evidence="2" key="1">
    <citation type="submission" date="2021-02" db="EMBL/GenBank/DDBJ databases">
        <authorList>
            <person name="Dougan E. K."/>
            <person name="Rhodes N."/>
            <person name="Thang M."/>
            <person name="Chan C."/>
        </authorList>
    </citation>
    <scope>NUCLEOTIDE SEQUENCE</scope>
</reference>
<protein>
    <submittedName>
        <fullName evidence="2">Uncharacterized protein</fullName>
    </submittedName>
</protein>
<evidence type="ECO:0000256" key="1">
    <source>
        <dbReference type="SAM" id="MobiDB-lite"/>
    </source>
</evidence>
<gene>
    <name evidence="2" type="ORF">SNEC2469_LOCUS4011</name>
</gene>
<comment type="caution">
    <text evidence="2">The sequence shown here is derived from an EMBL/GenBank/DDBJ whole genome shotgun (WGS) entry which is preliminary data.</text>
</comment>